<comment type="caution">
    <text evidence="1">The sequence shown here is derived from an EMBL/GenBank/DDBJ whole genome shotgun (WGS) entry which is preliminary data.</text>
</comment>
<name>X1GWW7_9ZZZZ</name>
<sequence length="146" mass="16643">MDDKESERLREIAERCDPGVLTDSDAVAIATADEMVKGRTYYGMRAERASKPSVILTWSNGSRQWLVSPNRIEPETEMSLDANQILVPFSSVRMDRVLPCVIDHPLYFGSLEAWARDDIVEQKTAILVWAKGQIGRMEREKWEEGK</sequence>
<organism evidence="1">
    <name type="scientific">marine sediment metagenome</name>
    <dbReference type="NCBI Taxonomy" id="412755"/>
    <lineage>
        <taxon>unclassified sequences</taxon>
        <taxon>metagenomes</taxon>
        <taxon>ecological metagenomes</taxon>
    </lineage>
</organism>
<accession>X1GWW7</accession>
<protein>
    <submittedName>
        <fullName evidence="1">Uncharacterized protein</fullName>
    </submittedName>
</protein>
<evidence type="ECO:0000313" key="1">
    <source>
        <dbReference type="EMBL" id="GAH37473.1"/>
    </source>
</evidence>
<reference evidence="1" key="1">
    <citation type="journal article" date="2014" name="Front. Microbiol.">
        <title>High frequency of phylogenetically diverse reductive dehalogenase-homologous genes in deep subseafloor sedimentary metagenomes.</title>
        <authorList>
            <person name="Kawai M."/>
            <person name="Futagami T."/>
            <person name="Toyoda A."/>
            <person name="Takaki Y."/>
            <person name="Nishi S."/>
            <person name="Hori S."/>
            <person name="Arai W."/>
            <person name="Tsubouchi T."/>
            <person name="Morono Y."/>
            <person name="Uchiyama I."/>
            <person name="Ito T."/>
            <person name="Fujiyama A."/>
            <person name="Inagaki F."/>
            <person name="Takami H."/>
        </authorList>
    </citation>
    <scope>NUCLEOTIDE SEQUENCE</scope>
    <source>
        <strain evidence="1">Expedition CK06-06</strain>
    </source>
</reference>
<dbReference type="AlphaFoldDB" id="X1GWW7"/>
<proteinExistence type="predicted"/>
<dbReference type="EMBL" id="BARU01005515">
    <property type="protein sequence ID" value="GAH37473.1"/>
    <property type="molecule type" value="Genomic_DNA"/>
</dbReference>
<gene>
    <name evidence="1" type="ORF">S03H2_10750</name>
</gene>